<accession>A0A2V4L257</accession>
<dbReference type="RefSeq" id="WP_110684007.1">
    <property type="nucleotide sequence ID" value="NZ_QJRX01000011.1"/>
</dbReference>
<gene>
    <name evidence="2" type="ORF">DMO17_18775</name>
</gene>
<organism evidence="2 3">
    <name type="scientific">Aquipseudomonas alcaligenes</name>
    <name type="common">Pseudomonas alcaligenes</name>
    <dbReference type="NCBI Taxonomy" id="43263"/>
    <lineage>
        <taxon>Bacteria</taxon>
        <taxon>Pseudomonadati</taxon>
        <taxon>Pseudomonadota</taxon>
        <taxon>Gammaproteobacteria</taxon>
        <taxon>Pseudomonadales</taxon>
        <taxon>Pseudomonadaceae</taxon>
        <taxon>Aquipseudomonas</taxon>
    </lineage>
</organism>
<comment type="caution">
    <text evidence="2">The sequence shown here is derived from an EMBL/GenBank/DDBJ whole genome shotgun (WGS) entry which is preliminary data.</text>
</comment>
<dbReference type="Pfam" id="PF11726">
    <property type="entry name" value="YagK_YfjJ_C"/>
    <property type="match status" value="1"/>
</dbReference>
<dbReference type="Proteomes" id="UP000248146">
    <property type="component" value="Unassembled WGS sequence"/>
</dbReference>
<dbReference type="OrthoDB" id="5701642at2"/>
<dbReference type="AlphaFoldDB" id="A0A2V4L257"/>
<reference evidence="2 3" key="1">
    <citation type="submission" date="2018-06" db="EMBL/GenBank/DDBJ databases">
        <title>Pseudomonas diversity within urban Lake Michigan freshwaters.</title>
        <authorList>
            <person name="Batrich M."/>
            <person name="Hatzopoulos T."/>
            <person name="Putonti C."/>
        </authorList>
    </citation>
    <scope>NUCLEOTIDE SEQUENCE [LARGE SCALE GENOMIC DNA]</scope>
    <source>
        <strain evidence="2 3">MB-090714</strain>
    </source>
</reference>
<evidence type="ECO:0000313" key="3">
    <source>
        <dbReference type="Proteomes" id="UP000248146"/>
    </source>
</evidence>
<protein>
    <recommendedName>
        <fullName evidence="1">YagK/YfjJ C-terminal domain-containing protein</fullName>
    </recommendedName>
</protein>
<dbReference type="InterPro" id="IPR057271">
    <property type="entry name" value="YagK_YfjJ_C"/>
</dbReference>
<feature type="domain" description="YagK/YfjJ C-terminal" evidence="1">
    <location>
        <begin position="43"/>
        <end position="215"/>
    </location>
</feature>
<dbReference type="EMBL" id="QJRX01000011">
    <property type="protein sequence ID" value="PYC20243.1"/>
    <property type="molecule type" value="Genomic_DNA"/>
</dbReference>
<evidence type="ECO:0000313" key="2">
    <source>
        <dbReference type="EMBL" id="PYC20243.1"/>
    </source>
</evidence>
<name>A0A2V4L257_AQUAC</name>
<proteinExistence type="predicted"/>
<sequence>MYLPVPETATKWRGLPVQFSQGDLNETYLHRIHNLLEASLAIHARWSVIRVDLRAPQGQDLPAGAITDFIESLKAQLEHEAKKKRRSGKRAYQPMLHYLWVREQAMAEHPHYHVALLINRDAHFTTGNYGLLHQEGADYSQSLAGRICKAWGSALGIEWQQALPGVHFPQTPVSELQLQGTDFGEQYLRVFYRLSYFAKHQSKVSGAAHRNLGMSQLTHLQARRVWPIP</sequence>
<evidence type="ECO:0000259" key="1">
    <source>
        <dbReference type="Pfam" id="PF11726"/>
    </source>
</evidence>